<organism evidence="1">
    <name type="scientific">Zea mays</name>
    <name type="common">Maize</name>
    <dbReference type="NCBI Taxonomy" id="4577"/>
    <lineage>
        <taxon>Eukaryota</taxon>
        <taxon>Viridiplantae</taxon>
        <taxon>Streptophyta</taxon>
        <taxon>Embryophyta</taxon>
        <taxon>Tracheophyta</taxon>
        <taxon>Spermatophyta</taxon>
        <taxon>Magnoliopsida</taxon>
        <taxon>Liliopsida</taxon>
        <taxon>Poales</taxon>
        <taxon>Poaceae</taxon>
        <taxon>PACMAD clade</taxon>
        <taxon>Panicoideae</taxon>
        <taxon>Andropogonodae</taxon>
        <taxon>Andropogoneae</taxon>
        <taxon>Tripsacinae</taxon>
        <taxon>Zea</taxon>
    </lineage>
</organism>
<keyword evidence="1" id="KW-0675">Receptor</keyword>
<gene>
    <name evidence="1" type="ORF">ZEAMMB73_Zm00001d028560</name>
</gene>
<keyword evidence="1" id="KW-0418">Kinase</keyword>
<dbReference type="GO" id="GO:0016301">
    <property type="term" value="F:kinase activity"/>
    <property type="evidence" value="ECO:0007669"/>
    <property type="project" value="UniProtKB-KW"/>
</dbReference>
<reference evidence="1" key="1">
    <citation type="submission" date="2015-12" db="EMBL/GenBank/DDBJ databases">
        <title>Update maize B73 reference genome by single molecule sequencing technologies.</title>
        <authorList>
            <consortium name="Maize Genome Sequencing Project"/>
            <person name="Ware D."/>
        </authorList>
    </citation>
    <scope>NUCLEOTIDE SEQUENCE [LARGE SCALE GENOMIC DNA]</scope>
    <source>
        <tissue evidence="1">Seedling</tissue>
    </source>
</reference>
<name>A0A1D6JXI7_MAIZE</name>
<dbReference type="AlphaFoldDB" id="A0A1D6JXI7"/>
<evidence type="ECO:0000313" key="1">
    <source>
        <dbReference type="EMBL" id="ONL96393.1"/>
    </source>
</evidence>
<protein>
    <submittedName>
        <fullName evidence="1">LRR receptor-like serine/threonine-protein kinase FEI 1</fullName>
    </submittedName>
</protein>
<proteinExistence type="predicted"/>
<sequence length="125" mass="14146">MCLQGRGRAVKGTVGCRFVGVRDGSCPMFICLGEGHGPLHVLWVLDLLHVILKCCSLRVSARPTCARKRFVCSLTMMVFRRGTSWESGLHWLGGLKRLLRQVKYAKSFTLSCVRHMYHCWAPPVR</sequence>
<keyword evidence="1" id="KW-0808">Transferase</keyword>
<accession>A0A1D6JXI7</accession>
<dbReference type="EMBL" id="CM007647">
    <property type="protein sequence ID" value="ONL96393.1"/>
    <property type="molecule type" value="Genomic_DNA"/>
</dbReference>